<accession>G0U4R2</accession>
<protein>
    <submittedName>
        <fullName evidence="2">Uncharacterized protein</fullName>
    </submittedName>
</protein>
<evidence type="ECO:0000256" key="1">
    <source>
        <dbReference type="SAM" id="Phobius"/>
    </source>
</evidence>
<dbReference type="EMBL" id="HE573026">
    <property type="protein sequence ID" value="CCC52426.1"/>
    <property type="molecule type" value="Genomic_DNA"/>
</dbReference>
<proteinExistence type="predicted"/>
<keyword evidence="1" id="KW-0472">Membrane</keyword>
<name>G0U4R2_TRYVY</name>
<gene>
    <name evidence="2" type="ORF">TVY486_1014690</name>
</gene>
<sequence>MHICVSSPRYNIPHQEGSLTSSYGEGKGLEQCQHLIPLIFKIHWASSSEFVFLFLFPFPFFFCRFLSAFIFLFPLPFFTLCVHSVRGKGRNSRSKWVTEEVESKVTLSPVEAWPHFQR</sequence>
<dbReference type="AlphaFoldDB" id="G0U4R2"/>
<dbReference type="VEuPathDB" id="TriTrypDB:TvY486_1014690"/>
<keyword evidence="1" id="KW-1133">Transmembrane helix</keyword>
<feature type="transmembrane region" description="Helical" evidence="1">
    <location>
        <begin position="50"/>
        <end position="83"/>
    </location>
</feature>
<organism evidence="2">
    <name type="scientific">Trypanosoma vivax (strain Y486)</name>
    <dbReference type="NCBI Taxonomy" id="1055687"/>
    <lineage>
        <taxon>Eukaryota</taxon>
        <taxon>Discoba</taxon>
        <taxon>Euglenozoa</taxon>
        <taxon>Kinetoplastea</taxon>
        <taxon>Metakinetoplastina</taxon>
        <taxon>Trypanosomatida</taxon>
        <taxon>Trypanosomatidae</taxon>
        <taxon>Trypanosoma</taxon>
        <taxon>Duttonella</taxon>
    </lineage>
</organism>
<reference evidence="2" key="1">
    <citation type="journal article" date="2012" name="Proc. Natl. Acad. Sci. U.S.A.">
        <title>Antigenic diversity is generated by distinct evolutionary mechanisms in African trypanosome species.</title>
        <authorList>
            <person name="Jackson A.P."/>
            <person name="Berry A."/>
            <person name="Aslett M."/>
            <person name="Allison H.C."/>
            <person name="Burton P."/>
            <person name="Vavrova-Anderson J."/>
            <person name="Brown R."/>
            <person name="Browne H."/>
            <person name="Corton N."/>
            <person name="Hauser H."/>
            <person name="Gamble J."/>
            <person name="Gilderthorp R."/>
            <person name="Marcello L."/>
            <person name="McQuillan J."/>
            <person name="Otto T.D."/>
            <person name="Quail M.A."/>
            <person name="Sanders M.J."/>
            <person name="van Tonder A."/>
            <person name="Ginger M.L."/>
            <person name="Field M.C."/>
            <person name="Barry J.D."/>
            <person name="Hertz-Fowler C."/>
            <person name="Berriman M."/>
        </authorList>
    </citation>
    <scope>NUCLEOTIDE SEQUENCE</scope>
    <source>
        <strain evidence="2">Y486</strain>
    </source>
</reference>
<keyword evidence="1" id="KW-0812">Transmembrane</keyword>
<evidence type="ECO:0000313" key="2">
    <source>
        <dbReference type="EMBL" id="CCC52426.1"/>
    </source>
</evidence>